<evidence type="ECO:0000313" key="3">
    <source>
        <dbReference type="Proteomes" id="UP000034875"/>
    </source>
</evidence>
<proteinExistence type="predicted"/>
<accession>A0A0G0Z154</accession>
<feature type="region of interest" description="Disordered" evidence="1">
    <location>
        <begin position="82"/>
        <end position="102"/>
    </location>
</feature>
<dbReference type="Proteomes" id="UP000034875">
    <property type="component" value="Unassembled WGS sequence"/>
</dbReference>
<name>A0A0G0Z154_9BACT</name>
<gene>
    <name evidence="2" type="ORF">UV05_C0041G0001</name>
</gene>
<dbReference type="EMBL" id="LCCZ01000041">
    <property type="protein sequence ID" value="KKS42537.1"/>
    <property type="molecule type" value="Genomic_DNA"/>
</dbReference>
<comment type="caution">
    <text evidence="2">The sequence shown here is derived from an EMBL/GenBank/DDBJ whole genome shotgun (WGS) entry which is preliminary data.</text>
</comment>
<protein>
    <submittedName>
        <fullName evidence="2">Uncharacterized protein</fullName>
    </submittedName>
</protein>
<reference evidence="2 3" key="1">
    <citation type="journal article" date="2015" name="Nature">
        <title>rRNA introns, odd ribosomes, and small enigmatic genomes across a large radiation of phyla.</title>
        <authorList>
            <person name="Brown C.T."/>
            <person name="Hug L.A."/>
            <person name="Thomas B.C."/>
            <person name="Sharon I."/>
            <person name="Castelle C.J."/>
            <person name="Singh A."/>
            <person name="Wilkins M.J."/>
            <person name="Williams K.H."/>
            <person name="Banfield J.F."/>
        </authorList>
    </citation>
    <scope>NUCLEOTIDE SEQUENCE [LARGE SCALE GENOMIC DNA]</scope>
</reference>
<evidence type="ECO:0000313" key="2">
    <source>
        <dbReference type="EMBL" id="KKS42537.1"/>
    </source>
</evidence>
<dbReference type="AlphaFoldDB" id="A0A0G0Z154"/>
<evidence type="ECO:0000256" key="1">
    <source>
        <dbReference type="SAM" id="MobiDB-lite"/>
    </source>
</evidence>
<sequence length="102" mass="11695">MGRKKHILPERNYSFSGYFRCETGENISAFFSDKTRAVSEKEAANNIRFNICKKFNLFFNGRPFKIELYDYTIKVITTPIAPPSLEPPAPVKKGSPILFDND</sequence>
<organism evidence="2 3">
    <name type="scientific">candidate division CPR1 bacterium GW2011_GWA2_42_17</name>
    <dbReference type="NCBI Taxonomy" id="1618341"/>
    <lineage>
        <taxon>Bacteria</taxon>
        <taxon>candidate division CPR1</taxon>
    </lineage>
</organism>